<keyword evidence="1" id="KW-1133">Transmembrane helix</keyword>
<protein>
    <submittedName>
        <fullName evidence="2">Uncharacterized protein</fullName>
    </submittedName>
</protein>
<feature type="transmembrane region" description="Helical" evidence="1">
    <location>
        <begin position="47"/>
        <end position="69"/>
    </location>
</feature>
<gene>
    <name evidence="2" type="ORF">KBB96_08730</name>
</gene>
<keyword evidence="1" id="KW-0472">Membrane</keyword>
<accession>A0A975J2Q2</accession>
<name>A0A975J2Q2_9BACT</name>
<keyword evidence="1" id="KW-0812">Transmembrane</keyword>
<evidence type="ECO:0000313" key="2">
    <source>
        <dbReference type="EMBL" id="QUE52963.1"/>
    </source>
</evidence>
<reference evidence="2" key="1">
    <citation type="submission" date="2021-04" db="EMBL/GenBank/DDBJ databases">
        <title>Luteolibacter sp. 32A isolated from the skin of an Anderson's salamander (Ambystoma andersonii).</title>
        <authorList>
            <person name="Spergser J."/>
            <person name="Busse H.-J."/>
        </authorList>
    </citation>
    <scope>NUCLEOTIDE SEQUENCE</scope>
    <source>
        <strain evidence="2">32A</strain>
    </source>
</reference>
<proteinExistence type="predicted"/>
<keyword evidence="3" id="KW-1185">Reference proteome</keyword>
<feature type="transmembrane region" description="Helical" evidence="1">
    <location>
        <begin position="121"/>
        <end position="142"/>
    </location>
</feature>
<organism evidence="2 3">
    <name type="scientific">Luteolibacter ambystomatis</name>
    <dbReference type="NCBI Taxonomy" id="2824561"/>
    <lineage>
        <taxon>Bacteria</taxon>
        <taxon>Pseudomonadati</taxon>
        <taxon>Verrucomicrobiota</taxon>
        <taxon>Verrucomicrobiia</taxon>
        <taxon>Verrucomicrobiales</taxon>
        <taxon>Verrucomicrobiaceae</taxon>
        <taxon>Luteolibacter</taxon>
    </lineage>
</organism>
<evidence type="ECO:0000313" key="3">
    <source>
        <dbReference type="Proteomes" id="UP000676169"/>
    </source>
</evidence>
<dbReference type="KEGG" id="lamb:KBB96_08730"/>
<feature type="transmembrane region" description="Helical" evidence="1">
    <location>
        <begin position="81"/>
        <end position="109"/>
    </location>
</feature>
<dbReference type="EMBL" id="CP073100">
    <property type="protein sequence ID" value="QUE52963.1"/>
    <property type="molecule type" value="Genomic_DNA"/>
</dbReference>
<dbReference type="RefSeq" id="WP_211634307.1">
    <property type="nucleotide sequence ID" value="NZ_CP073100.1"/>
</dbReference>
<sequence>MNAFRCGHCGHVLHVSDGEEGKMMTCSSCQQLTTVPALLKERKTLPLASYVIASTVIAGLMVSLIAVFGDQAGSSGTKGTVIRFAGGFLACVVVGVVTGLVSAGIMTAFKRRFLAVFAKAYSVGVLIMAGLSIMGLLLAPAMRRSSAAREKQKLEEETFLADMNEKAARMAKNAEEGKVLNPEEFKAPAGLSSETDAGKLSRVMNTYLADVAATTTGYTDDLGRTGFSGVLQPERLAEDKDFKETHELLEKGREVVARWREKQERMMEDLPRRIEAAGIGEKTKRDAIAGFKTGFGKTRETSKQMWDLEEEVVEHIADLAGFMEESHGRWRVAEGKIIFKEDADIKRYNDTFAKIEECSEKQTKLRKDAAARTRERIGQDK</sequence>
<dbReference type="Proteomes" id="UP000676169">
    <property type="component" value="Chromosome"/>
</dbReference>
<dbReference type="AlphaFoldDB" id="A0A975J2Q2"/>
<evidence type="ECO:0000256" key="1">
    <source>
        <dbReference type="SAM" id="Phobius"/>
    </source>
</evidence>